<comment type="caution">
    <text evidence="2">The sequence shown here is derived from an EMBL/GenBank/DDBJ whole genome shotgun (WGS) entry which is preliminary data.</text>
</comment>
<sequence>MNTKKRRNQNNEDGEMIEDAGRSASEAVKGSSDKTNMFDSFETVSLGKDEGPVIILSQLEKESLQVEPKQQKKSKDAKVEVLPEMEVPPEVENVVEEEQQPQPLNIIILLTKSVSVFYTSLYNLNSNVNHKMLKARTLPRGKPMKIPLNPLNSNLCP</sequence>
<evidence type="ECO:0000313" key="2">
    <source>
        <dbReference type="EMBL" id="MED6219080.1"/>
    </source>
</evidence>
<name>A0ABU6ZBR6_9FABA</name>
<reference evidence="2 3" key="1">
    <citation type="journal article" date="2023" name="Plants (Basel)">
        <title>Bridging the Gap: Combining Genomics and Transcriptomics Approaches to Understand Stylosanthes scabra, an Orphan Legume from the Brazilian Caatinga.</title>
        <authorList>
            <person name="Ferreira-Neto J.R.C."/>
            <person name="da Silva M.D."/>
            <person name="Binneck E."/>
            <person name="de Melo N.F."/>
            <person name="da Silva R.H."/>
            <person name="de Melo A.L.T.M."/>
            <person name="Pandolfi V."/>
            <person name="Bustamante F.O."/>
            <person name="Brasileiro-Vidal A.C."/>
            <person name="Benko-Iseppon A.M."/>
        </authorList>
    </citation>
    <scope>NUCLEOTIDE SEQUENCE [LARGE SCALE GENOMIC DNA]</scope>
    <source>
        <tissue evidence="2">Leaves</tissue>
    </source>
</reference>
<organism evidence="2 3">
    <name type="scientific">Stylosanthes scabra</name>
    <dbReference type="NCBI Taxonomy" id="79078"/>
    <lineage>
        <taxon>Eukaryota</taxon>
        <taxon>Viridiplantae</taxon>
        <taxon>Streptophyta</taxon>
        <taxon>Embryophyta</taxon>
        <taxon>Tracheophyta</taxon>
        <taxon>Spermatophyta</taxon>
        <taxon>Magnoliopsida</taxon>
        <taxon>eudicotyledons</taxon>
        <taxon>Gunneridae</taxon>
        <taxon>Pentapetalae</taxon>
        <taxon>rosids</taxon>
        <taxon>fabids</taxon>
        <taxon>Fabales</taxon>
        <taxon>Fabaceae</taxon>
        <taxon>Papilionoideae</taxon>
        <taxon>50 kb inversion clade</taxon>
        <taxon>dalbergioids sensu lato</taxon>
        <taxon>Dalbergieae</taxon>
        <taxon>Pterocarpus clade</taxon>
        <taxon>Stylosanthes</taxon>
    </lineage>
</organism>
<evidence type="ECO:0000313" key="3">
    <source>
        <dbReference type="Proteomes" id="UP001341840"/>
    </source>
</evidence>
<dbReference type="Proteomes" id="UP001341840">
    <property type="component" value="Unassembled WGS sequence"/>
</dbReference>
<evidence type="ECO:0000256" key="1">
    <source>
        <dbReference type="SAM" id="MobiDB-lite"/>
    </source>
</evidence>
<feature type="region of interest" description="Disordered" evidence="1">
    <location>
        <begin position="1"/>
        <end position="36"/>
    </location>
</feature>
<keyword evidence="3" id="KW-1185">Reference proteome</keyword>
<gene>
    <name evidence="2" type="ORF">PIB30_032548</name>
</gene>
<dbReference type="EMBL" id="JASCZI010272004">
    <property type="protein sequence ID" value="MED6219080.1"/>
    <property type="molecule type" value="Genomic_DNA"/>
</dbReference>
<protein>
    <submittedName>
        <fullName evidence="2">Uncharacterized protein</fullName>
    </submittedName>
</protein>
<proteinExistence type="predicted"/>
<accession>A0ABU6ZBR6</accession>